<keyword evidence="1" id="KW-0175">Coiled coil</keyword>
<keyword evidence="3" id="KW-1185">Reference proteome</keyword>
<evidence type="ECO:0000313" key="3">
    <source>
        <dbReference type="Proteomes" id="UP000592294"/>
    </source>
</evidence>
<comment type="caution">
    <text evidence="2">The sequence shown here is derived from an EMBL/GenBank/DDBJ whole genome shotgun (WGS) entry which is preliminary data.</text>
</comment>
<protein>
    <submittedName>
        <fullName evidence="2">Uncharacterized protein</fullName>
    </submittedName>
</protein>
<accession>A0A850REI0</accession>
<dbReference type="RefSeq" id="WP_176977369.1">
    <property type="nucleotide sequence ID" value="NZ_JABZEO010000011.1"/>
</dbReference>
<organism evidence="2 3">
    <name type="scientific">Allochromatium humboldtianum</name>
    <dbReference type="NCBI Taxonomy" id="504901"/>
    <lineage>
        <taxon>Bacteria</taxon>
        <taxon>Pseudomonadati</taxon>
        <taxon>Pseudomonadota</taxon>
        <taxon>Gammaproteobacteria</taxon>
        <taxon>Chromatiales</taxon>
        <taxon>Chromatiaceae</taxon>
        <taxon>Allochromatium</taxon>
    </lineage>
</organism>
<dbReference type="AlphaFoldDB" id="A0A850REI0"/>
<reference evidence="2 3" key="1">
    <citation type="submission" date="2020-06" db="EMBL/GenBank/DDBJ databases">
        <title>Whole-genome sequence of Allochromatium humboldtianum DSM 21881, type strain.</title>
        <authorList>
            <person name="Kyndt J.A."/>
            <person name="Meyer T.E."/>
        </authorList>
    </citation>
    <scope>NUCLEOTIDE SEQUENCE [LARGE SCALE GENOMIC DNA]</scope>
    <source>
        <strain evidence="2 3">DSM 21881</strain>
    </source>
</reference>
<feature type="coiled-coil region" evidence="1">
    <location>
        <begin position="19"/>
        <end position="46"/>
    </location>
</feature>
<evidence type="ECO:0000256" key="1">
    <source>
        <dbReference type="SAM" id="Coils"/>
    </source>
</evidence>
<proteinExistence type="predicted"/>
<dbReference type="EMBL" id="JABZEO010000011">
    <property type="protein sequence ID" value="NVZ10636.1"/>
    <property type="molecule type" value="Genomic_DNA"/>
</dbReference>
<dbReference type="Proteomes" id="UP000592294">
    <property type="component" value="Unassembled WGS sequence"/>
</dbReference>
<evidence type="ECO:0000313" key="2">
    <source>
        <dbReference type="EMBL" id="NVZ10636.1"/>
    </source>
</evidence>
<sequence length="262" mass="28565">MRALSDKVRAAARALSAARQSAHGALENQRTELARLKARRHELRTAPLSRADLESALIEDVTREQQRALTGGELSASLWEMQRRPQATAAIVDGGTERANHWPLNTGRFDINTARLLTLLLGEPSALVARLAPLFDAMDFSNAGPSLADRRAELTSLASSIAALEIEIGETEAEMRALGVMSAADHSPQQPERPTAIISGPDANGRYRFARWGQTPGSEHFPSAASYTGWVWSEKTLDRAEVDVLFEAGAVSEDDWRARQSV</sequence>
<name>A0A850REI0_9GAMM</name>
<gene>
    <name evidence="2" type="ORF">HW932_15340</name>
</gene>